<feature type="binding site" evidence="15">
    <location>
        <position position="469"/>
    </location>
    <ligand>
        <name>Mg(2+)</name>
        <dbReference type="ChEBI" id="CHEBI:18420"/>
        <note>shared with alpha subunit</note>
    </ligand>
</feature>
<dbReference type="PROSITE" id="PS51447">
    <property type="entry name" value="FDX_ACB"/>
    <property type="match status" value="1"/>
</dbReference>
<evidence type="ECO:0000256" key="1">
    <source>
        <dbReference type="ARBA" id="ARBA00004496"/>
    </source>
</evidence>
<keyword evidence="7 15" id="KW-0479">Metal-binding</keyword>
<dbReference type="SMART" id="SM00896">
    <property type="entry name" value="FDX-ACB"/>
    <property type="match status" value="1"/>
</dbReference>
<dbReference type="Pfam" id="PF01588">
    <property type="entry name" value="tRNA_bind"/>
    <property type="match status" value="1"/>
</dbReference>
<feature type="domain" description="TRNA-binding" evidence="17">
    <location>
        <begin position="40"/>
        <end position="157"/>
    </location>
</feature>
<dbReference type="SUPFAM" id="SSF56037">
    <property type="entry name" value="PheT/TilS domain"/>
    <property type="match status" value="1"/>
</dbReference>
<evidence type="ECO:0000256" key="4">
    <source>
        <dbReference type="ARBA" id="ARBA00022490"/>
    </source>
</evidence>
<dbReference type="PROSITE" id="PS51483">
    <property type="entry name" value="B5"/>
    <property type="match status" value="1"/>
</dbReference>
<keyword evidence="11 16" id="KW-0694">RNA-binding</keyword>
<evidence type="ECO:0000256" key="13">
    <source>
        <dbReference type="ARBA" id="ARBA00023146"/>
    </source>
</evidence>
<dbReference type="Pfam" id="PF03483">
    <property type="entry name" value="B3_4"/>
    <property type="match status" value="1"/>
</dbReference>
<keyword evidence="6 15" id="KW-0436">Ligase</keyword>
<feature type="domain" description="FDX-ACB" evidence="18">
    <location>
        <begin position="717"/>
        <end position="810"/>
    </location>
</feature>
<gene>
    <name evidence="15" type="primary">pheT</name>
    <name evidence="20" type="ORF">IV81_GL001311</name>
</gene>
<sequence>MKLSYEWLSKYLDLDGVEPKDLAEKIERTAVEVDSVTRLDYKLKKIVVGHTLEVTDHPDSDHLHVCQVDVGEDEPIQIVCGAPNIAADQDVIVALHGSRIKDNVKIKRSKMRGVKSNGMICALQEIGYPDNVVPKEFVDGIYVFPADSGVKPGDSVMEALGMDDDIIDTSVTPNRGDMFSMNGNAHEIAAILDQTANFDVAEIESSLQSETKLLDQIKIEINDEKDTPVYKMMGVEGVSIKESPFWLQTLLMKVGIRPINNVVDVTNYVMLKYGQPLHAYDLSSLKGKTISVSDAKEGSEFETLDGMKRELRSSDLMIMADNVPVGMAGIMGGLDSEVTNQTQNVVIEAAIFDPIKIRKAARYHNLHSEAAMRFERGIDYSALNQALKEAAILIAQFSDGRVLDGVVEGSNVKKSPQVVTVTLPRINKILGTSLSKGEVLDIFRRLDFETEFDDQEQTFTISVPVRRWDIHIEADILEEVARIFGYDNLPVTLPTGAPTVGQLTAKQKLIRASRNVLEGLGLTQAMSYGLTTIAKSARFVKDDHAQVKVNWPMTKDREALRMNLISGLLDDVAYNQARSVDNIALYEQGRVFYANGSGQPEEIEHIAGVISGSIQAKSWNEPEKLVSFFDIKGIVEQYLKNLALTGEITYTAVQDLDGMHPGRTAEVKLDGQIIGFLGQIHPLTAKEFKIKETYVFELNLTEIVNAQKKLQHYSVISKYPAITRDVAMLISKDVTNEQILNVIRETKQANLVNVELFDVYAGEHLEDGMKSMAYQLTYQDINDTLQEDTVNQEFSKVIEQLKEQLDATIR</sequence>
<dbReference type="SUPFAM" id="SSF55681">
    <property type="entry name" value="Class II aaRS and biotin synthetases"/>
    <property type="match status" value="1"/>
</dbReference>
<keyword evidence="21" id="KW-1185">Reference proteome</keyword>
<feature type="binding site" evidence="15">
    <location>
        <position position="475"/>
    </location>
    <ligand>
        <name>Mg(2+)</name>
        <dbReference type="ChEBI" id="CHEBI:18420"/>
        <note>shared with alpha subunit</note>
    </ligand>
</feature>
<keyword evidence="8 15" id="KW-0547">Nucleotide-binding</keyword>
<keyword evidence="9 15" id="KW-0067">ATP-binding</keyword>
<dbReference type="InterPro" id="IPR020825">
    <property type="entry name" value="Phe-tRNA_synthase-like_B3/B4"/>
</dbReference>
<protein>
    <recommendedName>
        <fullName evidence="15">Phenylalanine--tRNA ligase beta subunit</fullName>
        <ecNumber evidence="15">6.1.1.20</ecNumber>
    </recommendedName>
    <alternativeName>
        <fullName evidence="15">Phenylalanyl-tRNA synthetase beta subunit</fullName>
        <shortName evidence="15">PheRS</shortName>
    </alternativeName>
</protein>
<dbReference type="NCBIfam" id="NF045760">
    <property type="entry name" value="YtpR"/>
    <property type="match status" value="1"/>
</dbReference>
<keyword evidence="10 15" id="KW-0460">Magnesium</keyword>
<evidence type="ECO:0000256" key="9">
    <source>
        <dbReference type="ARBA" id="ARBA00022840"/>
    </source>
</evidence>
<dbReference type="SMART" id="SM00873">
    <property type="entry name" value="B3_4"/>
    <property type="match status" value="1"/>
</dbReference>
<evidence type="ECO:0000256" key="5">
    <source>
        <dbReference type="ARBA" id="ARBA00022555"/>
    </source>
</evidence>
<accession>A0A0R2KZ26</accession>
<dbReference type="InterPro" id="IPR045864">
    <property type="entry name" value="aa-tRNA-synth_II/BPL/LPL"/>
</dbReference>
<dbReference type="GO" id="GO:0004826">
    <property type="term" value="F:phenylalanine-tRNA ligase activity"/>
    <property type="evidence" value="ECO:0007669"/>
    <property type="project" value="UniProtKB-UniRule"/>
</dbReference>
<reference evidence="20 21" key="1">
    <citation type="journal article" date="2015" name="Genome Announc.">
        <title>Expanding the biotechnology potential of lactobacilli through comparative genomics of 213 strains and associated genera.</title>
        <authorList>
            <person name="Sun Z."/>
            <person name="Harris H.M."/>
            <person name="McCann A."/>
            <person name="Guo C."/>
            <person name="Argimon S."/>
            <person name="Zhang W."/>
            <person name="Yang X."/>
            <person name="Jeffery I.B."/>
            <person name="Cooney J.C."/>
            <person name="Kagawa T.F."/>
            <person name="Liu W."/>
            <person name="Song Y."/>
            <person name="Salvetti E."/>
            <person name="Wrobel A."/>
            <person name="Rasinkangas P."/>
            <person name="Parkhill J."/>
            <person name="Rea M.C."/>
            <person name="O'Sullivan O."/>
            <person name="Ritari J."/>
            <person name="Douillard F.P."/>
            <person name="Paul Ross R."/>
            <person name="Yang R."/>
            <person name="Briner A.E."/>
            <person name="Felis G.E."/>
            <person name="de Vos W.M."/>
            <person name="Barrangou R."/>
            <person name="Klaenhammer T.R."/>
            <person name="Caufield P.W."/>
            <person name="Cui Y."/>
            <person name="Zhang H."/>
            <person name="O'Toole P.W."/>
        </authorList>
    </citation>
    <scope>NUCLEOTIDE SEQUENCE [LARGE SCALE GENOMIC DNA]</scope>
    <source>
        <strain evidence="20 21">DSM 18001</strain>
    </source>
</reference>
<comment type="subcellular location">
    <subcellularLocation>
        <location evidence="1 15">Cytoplasm</location>
    </subcellularLocation>
</comment>
<dbReference type="PATRIC" id="fig|331679.3.peg.1339"/>
<proteinExistence type="inferred from homology"/>
<dbReference type="GO" id="GO:0140096">
    <property type="term" value="F:catalytic activity, acting on a protein"/>
    <property type="evidence" value="ECO:0007669"/>
    <property type="project" value="UniProtKB-ARBA"/>
</dbReference>
<evidence type="ECO:0000259" key="18">
    <source>
        <dbReference type="PROSITE" id="PS51447"/>
    </source>
</evidence>
<dbReference type="InterPro" id="IPR002547">
    <property type="entry name" value="tRNA-bd_dom"/>
</dbReference>
<dbReference type="PROSITE" id="PS50886">
    <property type="entry name" value="TRBD"/>
    <property type="match status" value="1"/>
</dbReference>
<evidence type="ECO:0000313" key="21">
    <source>
        <dbReference type="Proteomes" id="UP000051859"/>
    </source>
</evidence>
<dbReference type="FunFam" id="3.30.930.10:FF:000022">
    <property type="entry name" value="Phenylalanine--tRNA ligase beta subunit"/>
    <property type="match status" value="1"/>
</dbReference>
<dbReference type="NCBIfam" id="TIGR00472">
    <property type="entry name" value="pheT_bact"/>
    <property type="match status" value="1"/>
</dbReference>
<dbReference type="GO" id="GO:0000049">
    <property type="term" value="F:tRNA binding"/>
    <property type="evidence" value="ECO:0007669"/>
    <property type="project" value="UniProtKB-UniRule"/>
</dbReference>
<dbReference type="Proteomes" id="UP000051859">
    <property type="component" value="Unassembled WGS sequence"/>
</dbReference>
<dbReference type="Gene3D" id="3.50.40.10">
    <property type="entry name" value="Phenylalanyl-trna Synthetase, Chain B, domain 3"/>
    <property type="match status" value="1"/>
</dbReference>
<dbReference type="SUPFAM" id="SSF54991">
    <property type="entry name" value="Anticodon-binding domain of PheRS"/>
    <property type="match status" value="1"/>
</dbReference>
<evidence type="ECO:0000256" key="2">
    <source>
        <dbReference type="ARBA" id="ARBA00008653"/>
    </source>
</evidence>
<dbReference type="Gene3D" id="3.30.56.10">
    <property type="match status" value="2"/>
</dbReference>
<comment type="similarity">
    <text evidence="2 15">Belongs to the phenylalanyl-tRNA synthetase beta subunit family. Type 1 subfamily.</text>
</comment>
<dbReference type="PANTHER" id="PTHR10947">
    <property type="entry name" value="PHENYLALANYL-TRNA SYNTHETASE BETA CHAIN AND LEUCINE-RICH REPEAT-CONTAINING PROTEIN 47"/>
    <property type="match status" value="1"/>
</dbReference>
<dbReference type="GO" id="GO:0000287">
    <property type="term" value="F:magnesium ion binding"/>
    <property type="evidence" value="ECO:0007669"/>
    <property type="project" value="UniProtKB-UniRule"/>
</dbReference>
<dbReference type="InterPro" id="IPR033714">
    <property type="entry name" value="tRNA_bind_bactPheRS"/>
</dbReference>
<dbReference type="Pfam" id="PF03484">
    <property type="entry name" value="B5"/>
    <property type="match status" value="1"/>
</dbReference>
<evidence type="ECO:0000256" key="8">
    <source>
        <dbReference type="ARBA" id="ARBA00022741"/>
    </source>
</evidence>
<dbReference type="InterPro" id="IPR005121">
    <property type="entry name" value="Fdx_antiC-bd"/>
</dbReference>
<organism evidence="20 21">
    <name type="scientific">Pediococcus stilesii</name>
    <dbReference type="NCBI Taxonomy" id="331679"/>
    <lineage>
        <taxon>Bacteria</taxon>
        <taxon>Bacillati</taxon>
        <taxon>Bacillota</taxon>
        <taxon>Bacilli</taxon>
        <taxon>Lactobacillales</taxon>
        <taxon>Lactobacillaceae</taxon>
        <taxon>Pediococcus</taxon>
    </lineage>
</organism>
<keyword evidence="12 15" id="KW-0648">Protein biosynthesis</keyword>
<evidence type="ECO:0000256" key="7">
    <source>
        <dbReference type="ARBA" id="ARBA00022723"/>
    </source>
</evidence>
<evidence type="ECO:0000259" key="17">
    <source>
        <dbReference type="PROSITE" id="PS50886"/>
    </source>
</evidence>
<dbReference type="GO" id="GO:0016740">
    <property type="term" value="F:transferase activity"/>
    <property type="evidence" value="ECO:0007669"/>
    <property type="project" value="UniProtKB-ARBA"/>
</dbReference>
<evidence type="ECO:0000256" key="12">
    <source>
        <dbReference type="ARBA" id="ARBA00022917"/>
    </source>
</evidence>
<dbReference type="SMART" id="SM00874">
    <property type="entry name" value="B5"/>
    <property type="match status" value="1"/>
</dbReference>
<dbReference type="Gene3D" id="3.30.70.380">
    <property type="entry name" value="Ferrodoxin-fold anticodon-binding domain"/>
    <property type="match status" value="1"/>
</dbReference>
<dbReference type="HAMAP" id="MF_00283">
    <property type="entry name" value="Phe_tRNA_synth_beta1"/>
    <property type="match status" value="1"/>
</dbReference>
<comment type="caution">
    <text evidence="20">The sequence shown here is derived from an EMBL/GenBank/DDBJ whole genome shotgun (WGS) entry which is preliminary data.</text>
</comment>
<dbReference type="Pfam" id="PF17759">
    <property type="entry name" value="tRNA_synthFbeta"/>
    <property type="match status" value="1"/>
</dbReference>
<dbReference type="CDD" id="cd02796">
    <property type="entry name" value="tRNA_bind_bactPheRS"/>
    <property type="match status" value="1"/>
</dbReference>
<dbReference type="Gene3D" id="3.30.930.10">
    <property type="entry name" value="Bira Bifunctional Protein, Domain 2"/>
    <property type="match status" value="1"/>
</dbReference>
<dbReference type="SUPFAM" id="SSF50249">
    <property type="entry name" value="Nucleic acid-binding proteins"/>
    <property type="match status" value="1"/>
</dbReference>
<evidence type="ECO:0000256" key="14">
    <source>
        <dbReference type="ARBA" id="ARBA00049255"/>
    </source>
</evidence>
<dbReference type="GO" id="GO:0006432">
    <property type="term" value="P:phenylalanyl-tRNA aminoacylation"/>
    <property type="evidence" value="ECO:0007669"/>
    <property type="project" value="UniProtKB-UniRule"/>
</dbReference>
<dbReference type="Pfam" id="PF03147">
    <property type="entry name" value="FDX-ACB"/>
    <property type="match status" value="1"/>
</dbReference>
<feature type="domain" description="B5" evidence="19">
    <location>
        <begin position="414"/>
        <end position="491"/>
    </location>
</feature>
<evidence type="ECO:0000313" key="20">
    <source>
        <dbReference type="EMBL" id="KRN94674.1"/>
    </source>
</evidence>
<dbReference type="EMBL" id="JQBX01000004">
    <property type="protein sequence ID" value="KRN94674.1"/>
    <property type="molecule type" value="Genomic_DNA"/>
</dbReference>
<dbReference type="InterPro" id="IPR041616">
    <property type="entry name" value="PheRS_beta_core"/>
</dbReference>
<evidence type="ECO:0000256" key="6">
    <source>
        <dbReference type="ARBA" id="ARBA00022598"/>
    </source>
</evidence>
<dbReference type="InterPro" id="IPR012340">
    <property type="entry name" value="NA-bd_OB-fold"/>
</dbReference>
<dbReference type="EC" id="6.1.1.20" evidence="15"/>
<dbReference type="GO" id="GO:0005524">
    <property type="term" value="F:ATP binding"/>
    <property type="evidence" value="ECO:0007669"/>
    <property type="project" value="UniProtKB-UniRule"/>
</dbReference>
<feature type="binding site" evidence="15">
    <location>
        <position position="479"/>
    </location>
    <ligand>
        <name>Mg(2+)</name>
        <dbReference type="ChEBI" id="CHEBI:18420"/>
        <note>shared with alpha subunit</note>
    </ligand>
</feature>
<dbReference type="Gene3D" id="2.40.50.140">
    <property type="entry name" value="Nucleic acid-binding proteins"/>
    <property type="match status" value="1"/>
</dbReference>
<evidence type="ECO:0000256" key="15">
    <source>
        <dbReference type="HAMAP-Rule" id="MF_00283"/>
    </source>
</evidence>
<dbReference type="SUPFAM" id="SSF46955">
    <property type="entry name" value="Putative DNA-binding domain"/>
    <property type="match status" value="1"/>
</dbReference>
<dbReference type="STRING" id="331679.IV81_GL001311"/>
<dbReference type="FunFam" id="3.50.40.10:FF:000001">
    <property type="entry name" value="Phenylalanine--tRNA ligase beta subunit"/>
    <property type="match status" value="1"/>
</dbReference>
<name>A0A0R2KZ26_9LACO</name>
<dbReference type="AlphaFoldDB" id="A0A0R2KZ26"/>
<evidence type="ECO:0000256" key="10">
    <source>
        <dbReference type="ARBA" id="ARBA00022842"/>
    </source>
</evidence>
<evidence type="ECO:0000256" key="3">
    <source>
        <dbReference type="ARBA" id="ARBA00011209"/>
    </source>
</evidence>
<dbReference type="RefSeq" id="WP_057802096.1">
    <property type="nucleotide sequence ID" value="NZ_JQBX01000004.1"/>
</dbReference>
<dbReference type="FunFam" id="3.30.70.380:FF:000001">
    <property type="entry name" value="Phenylalanine--tRNA ligase beta subunit"/>
    <property type="match status" value="1"/>
</dbReference>
<comment type="subunit">
    <text evidence="3 15">Tetramer of two alpha and two beta subunits.</text>
</comment>
<evidence type="ECO:0000259" key="19">
    <source>
        <dbReference type="PROSITE" id="PS51483"/>
    </source>
</evidence>
<keyword evidence="5 16" id="KW-0820">tRNA-binding</keyword>
<comment type="catalytic activity">
    <reaction evidence="14 15">
        <text>tRNA(Phe) + L-phenylalanine + ATP = L-phenylalanyl-tRNA(Phe) + AMP + diphosphate + H(+)</text>
        <dbReference type="Rhea" id="RHEA:19413"/>
        <dbReference type="Rhea" id="RHEA-COMP:9668"/>
        <dbReference type="Rhea" id="RHEA-COMP:9699"/>
        <dbReference type="ChEBI" id="CHEBI:15378"/>
        <dbReference type="ChEBI" id="CHEBI:30616"/>
        <dbReference type="ChEBI" id="CHEBI:33019"/>
        <dbReference type="ChEBI" id="CHEBI:58095"/>
        <dbReference type="ChEBI" id="CHEBI:78442"/>
        <dbReference type="ChEBI" id="CHEBI:78531"/>
        <dbReference type="ChEBI" id="CHEBI:456215"/>
        <dbReference type="EC" id="6.1.1.20"/>
    </reaction>
</comment>
<keyword evidence="13 15" id="KW-0030">Aminoacyl-tRNA synthetase</keyword>
<dbReference type="InterPro" id="IPR045060">
    <property type="entry name" value="Phe-tRNA-ligase_IIc_bsu"/>
</dbReference>
<evidence type="ECO:0000256" key="11">
    <source>
        <dbReference type="ARBA" id="ARBA00022884"/>
    </source>
</evidence>
<feature type="binding site" evidence="15">
    <location>
        <position position="478"/>
    </location>
    <ligand>
        <name>Mg(2+)</name>
        <dbReference type="ChEBI" id="CHEBI:18420"/>
        <note>shared with alpha subunit</note>
    </ligand>
</feature>
<dbReference type="FunFam" id="2.40.50.140:FF:000045">
    <property type="entry name" value="Phenylalanine--tRNA ligase beta subunit"/>
    <property type="match status" value="1"/>
</dbReference>
<dbReference type="GO" id="GO:0009328">
    <property type="term" value="C:phenylalanine-tRNA ligase complex"/>
    <property type="evidence" value="ECO:0007669"/>
    <property type="project" value="TreeGrafter"/>
</dbReference>
<dbReference type="PANTHER" id="PTHR10947:SF0">
    <property type="entry name" value="PHENYLALANINE--TRNA LIGASE BETA SUBUNIT"/>
    <property type="match status" value="1"/>
</dbReference>
<dbReference type="CDD" id="cd00769">
    <property type="entry name" value="PheRS_beta_core"/>
    <property type="match status" value="1"/>
</dbReference>
<comment type="cofactor">
    <cofactor evidence="15">
        <name>Mg(2+)</name>
        <dbReference type="ChEBI" id="CHEBI:18420"/>
    </cofactor>
    <text evidence="15">Binds 2 magnesium ions per tetramer.</text>
</comment>
<dbReference type="InterPro" id="IPR005146">
    <property type="entry name" value="B3/B4_tRNA-bd"/>
</dbReference>
<dbReference type="InterPro" id="IPR009061">
    <property type="entry name" value="DNA-bd_dom_put_sf"/>
</dbReference>
<dbReference type="InterPro" id="IPR005147">
    <property type="entry name" value="tRNA_synthase_B5-dom"/>
</dbReference>
<evidence type="ECO:0000256" key="16">
    <source>
        <dbReference type="PROSITE-ProRule" id="PRU00209"/>
    </source>
</evidence>
<keyword evidence="4 15" id="KW-0963">Cytoplasm</keyword>
<dbReference type="InterPro" id="IPR004532">
    <property type="entry name" value="Phe-tRNA-ligase_IIc_bsu_bact"/>
</dbReference>
<dbReference type="InterPro" id="IPR036690">
    <property type="entry name" value="Fdx_antiC-bd_sf"/>
</dbReference>